<evidence type="ECO:0000259" key="1">
    <source>
        <dbReference type="PROSITE" id="PS51208"/>
    </source>
</evidence>
<dbReference type="Proteomes" id="UP000004650">
    <property type="component" value="Unassembled WGS sequence"/>
</dbReference>
<reference evidence="3" key="1">
    <citation type="submission" date="2009-02" db="EMBL/GenBank/DDBJ databases">
        <title>The Genome Sequence of Shigella sp. D9.</title>
        <authorList>
            <consortium name="The Broad Institute Genome Sequencing Platform"/>
            <person name="Ward D."/>
            <person name="Young S.K."/>
            <person name="Kodira C.D."/>
            <person name="Zeng Q."/>
            <person name="Koehrsen M."/>
            <person name="Alvarado L."/>
            <person name="Berlin A."/>
            <person name="Borenstein D."/>
            <person name="Chen Z."/>
            <person name="Engels R."/>
            <person name="Freedman E."/>
            <person name="Gellesch M."/>
            <person name="Goldberg J."/>
            <person name="Griggs A."/>
            <person name="Gujja S."/>
            <person name="Heiman D."/>
            <person name="Hepburn T."/>
            <person name="Howarth C."/>
            <person name="Jen D."/>
            <person name="Larson L."/>
            <person name="Lewis B."/>
            <person name="Mehta T."/>
            <person name="Park D."/>
            <person name="Pearson M."/>
            <person name="Roberts A."/>
            <person name="Saif S."/>
            <person name="Shea T."/>
            <person name="Shenoy N."/>
            <person name="Sisk P."/>
            <person name="Stolte C."/>
            <person name="Sykes S."/>
            <person name="Walk T."/>
            <person name="White J."/>
            <person name="Yandava C."/>
            <person name="Allen-Vercoe E."/>
            <person name="Strauss J."/>
            <person name="Sibley C."/>
            <person name="White A."/>
            <person name="Ambrose C."/>
            <person name="Lander E."/>
            <person name="Nusbaum C."/>
            <person name="Galagan J."/>
            <person name="Birren B."/>
        </authorList>
    </citation>
    <scope>NUCLEOTIDE SEQUENCE [LARGE SCALE GENOMIC DNA]</scope>
    <source>
        <strain evidence="3">D11</strain>
    </source>
</reference>
<evidence type="ECO:0000313" key="2">
    <source>
        <dbReference type="EMBL" id="EFD81745.2"/>
    </source>
</evidence>
<accession>D6BHU8</accession>
<organism evidence="2 3">
    <name type="scientific">Fusobacterium animalis D11</name>
    <dbReference type="NCBI Taxonomy" id="556264"/>
    <lineage>
        <taxon>Bacteria</taxon>
        <taxon>Fusobacteriati</taxon>
        <taxon>Fusobacteriota</taxon>
        <taxon>Fusobacteriia</taxon>
        <taxon>Fusobacteriales</taxon>
        <taxon>Fusobacteriaceae</taxon>
        <taxon>Fusobacterium</taxon>
    </lineage>
</organism>
<dbReference type="InterPro" id="IPR036709">
    <property type="entry name" value="Autotransporte_beta_dom_sf"/>
</dbReference>
<dbReference type="PROSITE" id="PS51208">
    <property type="entry name" value="AUTOTRANSPORTER"/>
    <property type="match status" value="1"/>
</dbReference>
<evidence type="ECO:0000313" key="3">
    <source>
        <dbReference type="Proteomes" id="UP000004650"/>
    </source>
</evidence>
<sequence length="1642" mass="182649">MFMKKVIWKIVVLLCLISFSLYGVQWNDLKDGESAEKNLDGNGKETKVDKIVLGKNSHLKVKGKNTKGIVIKYGIRSKVDIGEGATLDVDIESSIKEATGIASESYKDFIVQKNGNLKVKNHFIGTINSGDIFKQFLDNKKENSVLKGISVLKRFSTEGNTRIESSGTGIGFDKKTSKETGLIEFKKGSKTFVKAGFAGVFARYNSVTFEEGSDTTLIGGAYGIMVNKGTIKKGAKVTLMGNYGTGKFEVKEHDFLKFESGSELNILANDSALYGIRLKGKTKLIAKGYNVLRQIDTYADGEHSLDTVTFERGSILDGNIDRSWNSQILLEEGTKLFVPNKIQANLEIKGDLYVGPRSAYEGKQLTYKEAVEDADTVAGATAIFIGKQAQRARKGEISYRKLHEDFSPNEYYTLEYNRDNHYNYISTLNLNNGKIHLRLGNKDKFGRINDKIIFSKNTIINGKGELVFHKRNSSQVTKNTVFNILEEEGPKDINGIQGYYLEKLPLKIPNVSFGKLVFTTKVQKLNGKYVVSLVFKGIEADNFLLAKGEIKTLNKKEEGSLEDAILSAKEVTLEENSTLNIKGDINGLFAKNKVTIEEEANLNIETKKDNRIGLKLGENLETFGNINIKNAGTGILADNTTSVLQFENGSKTIVNAKDVAINAQKGTSEFKGGSNVELTSNKYALVAKKAVFEKGSTVKLNGEYGIGTLSETDSSDITFKPQSEININSSNSGLYNVNVGGSGKVSIKAPNVLKQVRTVNQSLKFEDGSVLEGNVEKSWNANLILDKGSRMFVNNKIEANMDIKGDLFVGTSKFYEKRDSFDNYNTIYYNKDSNGHETKVNFDNSKIHLRIGGADKTGATNDKIFFSKNTNINGKGELVFHKRNSSQVTKNTIFKILEEEVKNINGTQGYYLEKFPLSFTNDIAFGQLVFTTKVQKLNGKYIVSLVFKGIEADNFLLAKGETKTLNKKKEGSLEDAILSAKEVTIEEKSTLNIKGDTNGLFAKNKVTIEEEANINIETENKIALKLGENLETFGNINIKNAGIGILADNTTSVLQFENGSKTIVNAKDVAINAQKGTSEFKGGSNVELTSNKYALVSKKAVFEKSSTVKLNGEYGIGTLSETDSSDITFKPQSEVNINSSNSGIYNVNVGGSGKVSIKAPNILKQVRTVNQSLKFESGSVLEGNIEKSWNANLILDKGSKMFVNNKIEANMDIKGDLFVGTRNSYEKEESKNSMQTLSTMSTFSSSDKYNTVHYNKDSNGHKTKVNLDNANIHLRINGEQSESNDKIVFSKDTEITGKGEITLHPENVSKVKRNMTYSLLEEEGKDVGGNKVYNLEKTSLTLKTVEFGPLVYGRKDKKVNGKYMVTLEDTGELSQAAKNSLTNSRDSYKYNQEELKAISDKIFENHNLELKNNFWLLVSKENLKNKDSVIKLNQNTKYAGYDYTFNTGVSLGFFAGQSTGRYKNIGQGIYLKKDLKPFYLGTVYKHTKSKDKNNDKKLHSNDFSFVVGYNKDISEKTFLDSNIKLTRGYISDYKYTAENDLSTKNEKTDYWNGEIDAKLGYKFKYGNAFLKAGLDKDLKGNQKVIWNENIDEEIKYDDLSKNIGIGMEYKIKQHSFNIELSRKYSKHYRANTKISIGYSYKF</sequence>
<reference evidence="2 3" key="2">
    <citation type="submission" date="2013-10" db="EMBL/GenBank/DDBJ databases">
        <title>The Genome Sequence of Fusobacterium nucleatum subsp. animalis D11.</title>
        <authorList>
            <consortium name="The Broad Institute Genomics Platform"/>
            <person name="Earl A."/>
            <person name="Ward D."/>
            <person name="Feldgarden M."/>
            <person name="Gevers D."/>
            <person name="Kostic A."/>
            <person name="Garrett W."/>
            <person name="Young S.K."/>
            <person name="Zeng Q."/>
            <person name="Gargeya S."/>
            <person name="Fitzgerald M."/>
            <person name="Abouelleil A."/>
            <person name="Alvarado L."/>
            <person name="Berlin A.M."/>
            <person name="Chapman S.B."/>
            <person name="Gainer-Dewar J."/>
            <person name="Goldberg J."/>
            <person name="Gnerre S."/>
            <person name="Griggs A."/>
            <person name="Gujja S."/>
            <person name="Hansen M."/>
            <person name="Howarth C."/>
            <person name="Imamovic A."/>
            <person name="Ireland A."/>
            <person name="Larimer J."/>
            <person name="McCowan C."/>
            <person name="Murphy C."/>
            <person name="Pearson M."/>
            <person name="Poon T.W."/>
            <person name="Priest M."/>
            <person name="Roberts A."/>
            <person name="Saif S."/>
            <person name="Shea T."/>
            <person name="Sykes S."/>
            <person name="Wortman J."/>
            <person name="Nusbaum C."/>
            <person name="Birren B."/>
        </authorList>
    </citation>
    <scope>NUCLEOTIDE SEQUENCE [LARGE SCALE GENOMIC DNA]</scope>
    <source>
        <strain evidence="2 3">D11</strain>
    </source>
</reference>
<protein>
    <recommendedName>
        <fullName evidence="1">Autotransporter domain-containing protein</fullName>
    </recommendedName>
</protein>
<proteinExistence type="predicted"/>
<feature type="domain" description="Autotransporter" evidence="1">
    <location>
        <begin position="1407"/>
        <end position="1642"/>
    </location>
</feature>
<dbReference type="SUPFAM" id="SSF103515">
    <property type="entry name" value="Autotransporter"/>
    <property type="match status" value="1"/>
</dbReference>
<gene>
    <name evidence="2" type="ORF">PSAG_01781</name>
</gene>
<name>D6BHU8_9FUSO</name>
<dbReference type="Gene3D" id="2.40.128.130">
    <property type="entry name" value="Autotransporter beta-domain"/>
    <property type="match status" value="1"/>
</dbReference>
<comment type="caution">
    <text evidence="2">The sequence shown here is derived from an EMBL/GenBank/DDBJ whole genome shotgun (WGS) entry which is preliminary data.</text>
</comment>
<dbReference type="EMBL" id="ACDS02000008">
    <property type="protein sequence ID" value="EFD81745.2"/>
    <property type="molecule type" value="Genomic_DNA"/>
</dbReference>
<dbReference type="InterPro" id="IPR005546">
    <property type="entry name" value="Autotransporte_beta"/>
</dbReference>